<dbReference type="SMART" id="SM00198">
    <property type="entry name" value="SCP"/>
    <property type="match status" value="1"/>
</dbReference>
<protein>
    <recommendedName>
        <fullName evidence="1">SCP domain-containing protein</fullName>
    </recommendedName>
</protein>
<sequence length="173" mass="19002">MVSIKSIYTTVFSLFLVVGAYSASIGVLPKRATEDEKTQYLQIHNDLRTQHGADPLSWNDTLADAAQTWANNCVWEHSGGEVGPYGENLAAGYGGGYDIAKALDSWSSEASEYDPSNPQYSHFTQMVWKGTHQLGCAVQTCSRFLDGHDALFYVCEYFPAGNVIGQFDENVEA</sequence>
<evidence type="ECO:0000313" key="2">
    <source>
        <dbReference type="EMBL" id="KAK7441982.1"/>
    </source>
</evidence>
<accession>A0ABR1IY67</accession>
<dbReference type="Proteomes" id="UP001498398">
    <property type="component" value="Unassembled WGS sequence"/>
</dbReference>
<dbReference type="Gene3D" id="3.40.33.10">
    <property type="entry name" value="CAP"/>
    <property type="match status" value="1"/>
</dbReference>
<dbReference type="SUPFAM" id="SSF55797">
    <property type="entry name" value="PR-1-like"/>
    <property type="match status" value="1"/>
</dbReference>
<organism evidence="2 3">
    <name type="scientific">Marasmiellus scandens</name>
    <dbReference type="NCBI Taxonomy" id="2682957"/>
    <lineage>
        <taxon>Eukaryota</taxon>
        <taxon>Fungi</taxon>
        <taxon>Dikarya</taxon>
        <taxon>Basidiomycota</taxon>
        <taxon>Agaricomycotina</taxon>
        <taxon>Agaricomycetes</taxon>
        <taxon>Agaricomycetidae</taxon>
        <taxon>Agaricales</taxon>
        <taxon>Marasmiineae</taxon>
        <taxon>Omphalotaceae</taxon>
        <taxon>Marasmiellus</taxon>
    </lineage>
</organism>
<proteinExistence type="predicted"/>
<reference evidence="2 3" key="1">
    <citation type="submission" date="2024-01" db="EMBL/GenBank/DDBJ databases">
        <title>A draft genome for the cacao thread blight pathogen Marasmiellus scandens.</title>
        <authorList>
            <person name="Baruah I.K."/>
            <person name="Leung J."/>
            <person name="Bukari Y."/>
            <person name="Amoako-Attah I."/>
            <person name="Meinhardt L.W."/>
            <person name="Bailey B.A."/>
            <person name="Cohen S.P."/>
        </authorList>
    </citation>
    <scope>NUCLEOTIDE SEQUENCE [LARGE SCALE GENOMIC DNA]</scope>
    <source>
        <strain evidence="2 3">GH-19</strain>
    </source>
</reference>
<dbReference type="InterPro" id="IPR035940">
    <property type="entry name" value="CAP_sf"/>
</dbReference>
<dbReference type="EMBL" id="JBANRG010000060">
    <property type="protein sequence ID" value="KAK7441982.1"/>
    <property type="molecule type" value="Genomic_DNA"/>
</dbReference>
<dbReference type="InterPro" id="IPR014044">
    <property type="entry name" value="CAP_dom"/>
</dbReference>
<keyword evidence="3" id="KW-1185">Reference proteome</keyword>
<gene>
    <name evidence="2" type="ORF">VKT23_016260</name>
</gene>
<dbReference type="PRINTS" id="PR00837">
    <property type="entry name" value="V5TPXLIKE"/>
</dbReference>
<dbReference type="InterPro" id="IPR001283">
    <property type="entry name" value="CRISP-related"/>
</dbReference>
<dbReference type="Pfam" id="PF00188">
    <property type="entry name" value="CAP"/>
    <property type="match status" value="1"/>
</dbReference>
<evidence type="ECO:0000259" key="1">
    <source>
        <dbReference type="SMART" id="SM00198"/>
    </source>
</evidence>
<dbReference type="PANTHER" id="PTHR10334">
    <property type="entry name" value="CYSTEINE-RICH SECRETORY PROTEIN-RELATED"/>
    <property type="match status" value="1"/>
</dbReference>
<name>A0ABR1IY67_9AGAR</name>
<feature type="domain" description="SCP" evidence="1">
    <location>
        <begin position="35"/>
        <end position="165"/>
    </location>
</feature>
<comment type="caution">
    <text evidence="2">The sequence shown here is derived from an EMBL/GenBank/DDBJ whole genome shotgun (WGS) entry which is preliminary data.</text>
</comment>
<evidence type="ECO:0000313" key="3">
    <source>
        <dbReference type="Proteomes" id="UP001498398"/>
    </source>
</evidence>